<dbReference type="OrthoDB" id="9815923at2"/>
<accession>A0A5B8UKX6</accession>
<feature type="domain" description="Glycosyltransferase 2-like" evidence="2">
    <location>
        <begin position="10"/>
        <end position="128"/>
    </location>
</feature>
<dbReference type="KEGG" id="fgg:FSB75_15980"/>
<evidence type="ECO:0000313" key="4">
    <source>
        <dbReference type="Proteomes" id="UP000321204"/>
    </source>
</evidence>
<evidence type="ECO:0000313" key="3">
    <source>
        <dbReference type="EMBL" id="QEC57334.1"/>
    </source>
</evidence>
<dbReference type="Pfam" id="PF00535">
    <property type="entry name" value="Glycos_transf_2"/>
    <property type="match status" value="1"/>
</dbReference>
<comment type="similarity">
    <text evidence="1">Belongs to the glycosyltransferase 2 family. WaaE/KdtX subfamily.</text>
</comment>
<dbReference type="PANTHER" id="PTHR43630:SF2">
    <property type="entry name" value="GLYCOSYLTRANSFERASE"/>
    <property type="match status" value="1"/>
</dbReference>
<reference evidence="3 4" key="1">
    <citation type="journal article" date="2015" name="Int. J. Syst. Evol. Microbiol.">
        <title>Flavisolibacter ginsenosidimutans sp. nov., with ginsenoside-converting activity isolated from soil used for cultivating ginseng.</title>
        <authorList>
            <person name="Zhao Y."/>
            <person name="Liu Q."/>
            <person name="Kang M.S."/>
            <person name="Jin F."/>
            <person name="Yu H."/>
            <person name="Im W.T."/>
        </authorList>
    </citation>
    <scope>NUCLEOTIDE SEQUENCE [LARGE SCALE GENOMIC DNA]</scope>
    <source>
        <strain evidence="3 4">Gsoil 636</strain>
    </source>
</reference>
<protein>
    <submittedName>
        <fullName evidence="3">Glycosyltransferase family 2 protein</fullName>
    </submittedName>
</protein>
<keyword evidence="4" id="KW-1185">Reference proteome</keyword>
<dbReference type="InterPro" id="IPR001173">
    <property type="entry name" value="Glyco_trans_2-like"/>
</dbReference>
<dbReference type="Gene3D" id="3.90.550.10">
    <property type="entry name" value="Spore Coat Polysaccharide Biosynthesis Protein SpsA, Chain A"/>
    <property type="match status" value="1"/>
</dbReference>
<proteinExistence type="inferred from homology"/>
<evidence type="ECO:0000256" key="1">
    <source>
        <dbReference type="ARBA" id="ARBA00038494"/>
    </source>
</evidence>
<gene>
    <name evidence="3" type="ORF">FSB75_15980</name>
</gene>
<organism evidence="3 4">
    <name type="scientific">Flavisolibacter ginsenosidimutans</name>
    <dbReference type="NCBI Taxonomy" id="661481"/>
    <lineage>
        <taxon>Bacteria</taxon>
        <taxon>Pseudomonadati</taxon>
        <taxon>Bacteroidota</taxon>
        <taxon>Chitinophagia</taxon>
        <taxon>Chitinophagales</taxon>
        <taxon>Chitinophagaceae</taxon>
        <taxon>Flavisolibacter</taxon>
    </lineage>
</organism>
<evidence type="ECO:0000259" key="2">
    <source>
        <dbReference type="Pfam" id="PF00535"/>
    </source>
</evidence>
<dbReference type="InterPro" id="IPR029044">
    <property type="entry name" value="Nucleotide-diphossugar_trans"/>
</dbReference>
<name>A0A5B8UKX6_9BACT</name>
<dbReference type="SUPFAM" id="SSF53448">
    <property type="entry name" value="Nucleotide-diphospho-sugar transferases"/>
    <property type="match status" value="1"/>
</dbReference>
<dbReference type="GO" id="GO:0016740">
    <property type="term" value="F:transferase activity"/>
    <property type="evidence" value="ECO:0007669"/>
    <property type="project" value="UniProtKB-KW"/>
</dbReference>
<dbReference type="CDD" id="cd02511">
    <property type="entry name" value="Beta4Glucosyltransferase"/>
    <property type="match status" value="1"/>
</dbReference>
<keyword evidence="3" id="KW-0808">Transferase</keyword>
<dbReference type="EMBL" id="CP042433">
    <property type="protein sequence ID" value="QEC57334.1"/>
    <property type="molecule type" value="Genomic_DNA"/>
</dbReference>
<sequence length="256" mass="29536">MFLTMSHQFSIVIVCKNEERNIGRVLQSLAGLTDDVLVYDNGSTDGTLTVLRQYGVRIHEGAWMGYGKTKREAVRLAKYDWVLSIDADEALDEELQQALQTISLTDATTVYQIAFKNLLGEKVLRWGEWGGDKHIRLFNRTNVNWDEAPVHESLTIPPSAVVKKLPGFILHRTVKDTVEYSNKMVKYALLNAQKYYAQGKKSSWLKRYVSPRFTFVKHYIFGLGFLDGWEGLLSARMTAFYTFLKYARLYELWRKS</sequence>
<dbReference type="Proteomes" id="UP000321204">
    <property type="component" value="Chromosome"/>
</dbReference>
<dbReference type="AlphaFoldDB" id="A0A5B8UKX6"/>
<dbReference type="PANTHER" id="PTHR43630">
    <property type="entry name" value="POLY-BETA-1,6-N-ACETYL-D-GLUCOSAMINE SYNTHASE"/>
    <property type="match status" value="1"/>
</dbReference>